<evidence type="ECO:0000313" key="1">
    <source>
        <dbReference type="EMBL" id="KAK8963329.1"/>
    </source>
</evidence>
<dbReference type="Proteomes" id="UP001412067">
    <property type="component" value="Unassembled WGS sequence"/>
</dbReference>
<gene>
    <name evidence="1" type="ORF">KSP40_PGU014177</name>
</gene>
<dbReference type="EMBL" id="JBBWWR010000007">
    <property type="protein sequence ID" value="KAK8963329.1"/>
    <property type="molecule type" value="Genomic_DNA"/>
</dbReference>
<sequence>MLANLLPLPLTCGTASWYSSPSFMNASFCSINVIFLQPNQSHRITAPTELPLKKFLSSKFSVRTHKLPETNRTQTDVHEDAHSSLLEDSKTSLTVFNFTIEEADLVLKKAFSWIHSPYWGEERRIEAPQLDSIEEMLDYLKSLSLSDDDLHKILKTFPECDSRFLPPSLIRLQSGALAFRDFNSATQKVFHFHLYCQHPSHLRRDLFPSPLLAVLCPIRNYVSFHGPAANDLVKFLVFSPLEEQELLVPVPIFQKTVQMNESYSMPVNGSSSDFQSLNRMLI</sequence>
<organism evidence="1 2">
    <name type="scientific">Platanthera guangdongensis</name>
    <dbReference type="NCBI Taxonomy" id="2320717"/>
    <lineage>
        <taxon>Eukaryota</taxon>
        <taxon>Viridiplantae</taxon>
        <taxon>Streptophyta</taxon>
        <taxon>Embryophyta</taxon>
        <taxon>Tracheophyta</taxon>
        <taxon>Spermatophyta</taxon>
        <taxon>Magnoliopsida</taxon>
        <taxon>Liliopsida</taxon>
        <taxon>Asparagales</taxon>
        <taxon>Orchidaceae</taxon>
        <taxon>Orchidoideae</taxon>
        <taxon>Orchideae</taxon>
        <taxon>Orchidinae</taxon>
        <taxon>Platanthera</taxon>
    </lineage>
</organism>
<comment type="caution">
    <text evidence="1">The sequence shown here is derived from an EMBL/GenBank/DDBJ whole genome shotgun (WGS) entry which is preliminary data.</text>
</comment>
<keyword evidence="2" id="KW-1185">Reference proteome</keyword>
<reference evidence="1 2" key="1">
    <citation type="journal article" date="2022" name="Nat. Plants">
        <title>Genomes of leafy and leafless Platanthera orchids illuminate the evolution of mycoheterotrophy.</title>
        <authorList>
            <person name="Li M.H."/>
            <person name="Liu K.W."/>
            <person name="Li Z."/>
            <person name="Lu H.C."/>
            <person name="Ye Q.L."/>
            <person name="Zhang D."/>
            <person name="Wang J.Y."/>
            <person name="Li Y.F."/>
            <person name="Zhong Z.M."/>
            <person name="Liu X."/>
            <person name="Yu X."/>
            <person name="Liu D.K."/>
            <person name="Tu X.D."/>
            <person name="Liu B."/>
            <person name="Hao Y."/>
            <person name="Liao X.Y."/>
            <person name="Jiang Y.T."/>
            <person name="Sun W.H."/>
            <person name="Chen J."/>
            <person name="Chen Y.Q."/>
            <person name="Ai Y."/>
            <person name="Zhai J.W."/>
            <person name="Wu S.S."/>
            <person name="Zhou Z."/>
            <person name="Hsiao Y.Y."/>
            <person name="Wu W.L."/>
            <person name="Chen Y.Y."/>
            <person name="Lin Y.F."/>
            <person name="Hsu J.L."/>
            <person name="Li C.Y."/>
            <person name="Wang Z.W."/>
            <person name="Zhao X."/>
            <person name="Zhong W.Y."/>
            <person name="Ma X.K."/>
            <person name="Ma L."/>
            <person name="Huang J."/>
            <person name="Chen G.Z."/>
            <person name="Huang M.Z."/>
            <person name="Huang L."/>
            <person name="Peng D.H."/>
            <person name="Luo Y.B."/>
            <person name="Zou S.Q."/>
            <person name="Chen S.P."/>
            <person name="Lan S."/>
            <person name="Tsai W.C."/>
            <person name="Van de Peer Y."/>
            <person name="Liu Z.J."/>
        </authorList>
    </citation>
    <scope>NUCLEOTIDE SEQUENCE [LARGE SCALE GENOMIC DNA]</scope>
    <source>
        <strain evidence="1">Lor288</strain>
    </source>
</reference>
<proteinExistence type="predicted"/>
<evidence type="ECO:0000313" key="2">
    <source>
        <dbReference type="Proteomes" id="UP001412067"/>
    </source>
</evidence>
<name>A0ABR2MGQ7_9ASPA</name>
<protein>
    <submittedName>
        <fullName evidence="1">Uncharacterized protein</fullName>
    </submittedName>
</protein>
<accession>A0ABR2MGQ7</accession>